<name>A0A0F8YNU0_9ZZZZ</name>
<dbReference type="EMBL" id="LAZR01052382">
    <property type="protein sequence ID" value="KKK83088.1"/>
    <property type="molecule type" value="Genomic_DNA"/>
</dbReference>
<sequence length="42" mass="4314">MSFHLLSLWGLTVPAGNGGGPVWVVLLASLSVKGGDYQIDGT</sequence>
<gene>
    <name evidence="1" type="ORF">LCGC14_2796890</name>
</gene>
<dbReference type="AlphaFoldDB" id="A0A0F8YNU0"/>
<feature type="non-terminal residue" evidence="1">
    <location>
        <position position="42"/>
    </location>
</feature>
<reference evidence="1" key="1">
    <citation type="journal article" date="2015" name="Nature">
        <title>Complex archaea that bridge the gap between prokaryotes and eukaryotes.</title>
        <authorList>
            <person name="Spang A."/>
            <person name="Saw J.H."/>
            <person name="Jorgensen S.L."/>
            <person name="Zaremba-Niedzwiedzka K."/>
            <person name="Martijn J."/>
            <person name="Lind A.E."/>
            <person name="van Eijk R."/>
            <person name="Schleper C."/>
            <person name="Guy L."/>
            <person name="Ettema T.J."/>
        </authorList>
    </citation>
    <scope>NUCLEOTIDE SEQUENCE</scope>
</reference>
<organism evidence="1">
    <name type="scientific">marine sediment metagenome</name>
    <dbReference type="NCBI Taxonomy" id="412755"/>
    <lineage>
        <taxon>unclassified sequences</taxon>
        <taxon>metagenomes</taxon>
        <taxon>ecological metagenomes</taxon>
    </lineage>
</organism>
<protein>
    <submittedName>
        <fullName evidence="1">Uncharacterized protein</fullName>
    </submittedName>
</protein>
<comment type="caution">
    <text evidence="1">The sequence shown here is derived from an EMBL/GenBank/DDBJ whole genome shotgun (WGS) entry which is preliminary data.</text>
</comment>
<evidence type="ECO:0000313" key="1">
    <source>
        <dbReference type="EMBL" id="KKK83088.1"/>
    </source>
</evidence>
<accession>A0A0F8YNU0</accession>
<proteinExistence type="predicted"/>